<evidence type="ECO:0000256" key="6">
    <source>
        <dbReference type="ARBA" id="ARBA00022592"/>
    </source>
</evidence>
<organism evidence="10 11">
    <name type="scientific">Candidatus Choladousia intestinavium</name>
    <dbReference type="NCBI Taxonomy" id="2840727"/>
    <lineage>
        <taxon>Bacteria</taxon>
        <taxon>Bacillati</taxon>
        <taxon>Bacillota</taxon>
        <taxon>Clostridia</taxon>
        <taxon>Lachnospirales</taxon>
        <taxon>Lachnospiraceae</taxon>
        <taxon>Lachnospiraceae incertae sedis</taxon>
        <taxon>Candidatus Choladousia</taxon>
    </lineage>
</organism>
<evidence type="ECO:0000256" key="5">
    <source>
        <dbReference type="ARBA" id="ARBA00022490"/>
    </source>
</evidence>
<dbReference type="Pfam" id="PF01895">
    <property type="entry name" value="PhoU"/>
    <property type="match status" value="2"/>
</dbReference>
<dbReference type="Proteomes" id="UP000886757">
    <property type="component" value="Unassembled WGS sequence"/>
</dbReference>
<dbReference type="GO" id="GO:0005737">
    <property type="term" value="C:cytoplasm"/>
    <property type="evidence" value="ECO:0007669"/>
    <property type="project" value="UniProtKB-SubCell"/>
</dbReference>
<evidence type="ECO:0000256" key="2">
    <source>
        <dbReference type="ARBA" id="ARBA00008107"/>
    </source>
</evidence>
<protein>
    <recommendedName>
        <fullName evidence="7">Phosphate-specific transport system accessory protein PhoU</fullName>
    </recommendedName>
</protein>
<feature type="coiled-coil region" evidence="8">
    <location>
        <begin position="34"/>
        <end position="68"/>
    </location>
</feature>
<dbReference type="SUPFAM" id="SSF109755">
    <property type="entry name" value="PhoU-like"/>
    <property type="match status" value="1"/>
</dbReference>
<feature type="domain" description="PhoU" evidence="9">
    <location>
        <begin position="121"/>
        <end position="206"/>
    </location>
</feature>
<dbReference type="PANTHER" id="PTHR42930">
    <property type="entry name" value="PHOSPHATE-SPECIFIC TRANSPORT SYSTEM ACCESSORY PROTEIN PHOU"/>
    <property type="match status" value="1"/>
</dbReference>
<evidence type="ECO:0000259" key="9">
    <source>
        <dbReference type="Pfam" id="PF01895"/>
    </source>
</evidence>
<comment type="similarity">
    <text evidence="2 7">Belongs to the PhoU family.</text>
</comment>
<name>A0A9D1AEE4_9FIRM</name>
<keyword evidence="8" id="KW-0175">Coiled coil</keyword>
<comment type="subunit">
    <text evidence="3 7">Homodimer.</text>
</comment>
<comment type="function">
    <text evidence="7">Plays a role in the regulation of phosphate uptake.</text>
</comment>
<gene>
    <name evidence="10" type="primary">phoU</name>
    <name evidence="10" type="ORF">IAB31_13100</name>
</gene>
<keyword evidence="6 7" id="KW-0592">Phosphate transport</keyword>
<keyword evidence="5 7" id="KW-0963">Cytoplasm</keyword>
<dbReference type="EMBL" id="DVGK01000155">
    <property type="protein sequence ID" value="HIR14845.1"/>
    <property type="molecule type" value="Genomic_DNA"/>
</dbReference>
<dbReference type="PIRSF" id="PIRSF003107">
    <property type="entry name" value="PhoU"/>
    <property type="match status" value="1"/>
</dbReference>
<dbReference type="GO" id="GO:0030643">
    <property type="term" value="P:intracellular phosphate ion homeostasis"/>
    <property type="evidence" value="ECO:0007669"/>
    <property type="project" value="InterPro"/>
</dbReference>
<dbReference type="PANTHER" id="PTHR42930:SF3">
    <property type="entry name" value="PHOSPHATE-SPECIFIC TRANSPORT SYSTEM ACCESSORY PROTEIN PHOU"/>
    <property type="match status" value="1"/>
</dbReference>
<comment type="subcellular location">
    <subcellularLocation>
        <location evidence="1 7">Cytoplasm</location>
    </subcellularLocation>
</comment>
<comment type="caution">
    <text evidence="10">The sequence shown here is derived from an EMBL/GenBank/DDBJ whole genome shotgun (WGS) entry which is preliminary data.</text>
</comment>
<dbReference type="GO" id="GO:0045936">
    <property type="term" value="P:negative regulation of phosphate metabolic process"/>
    <property type="evidence" value="ECO:0007669"/>
    <property type="project" value="InterPro"/>
</dbReference>
<reference evidence="10" key="2">
    <citation type="journal article" date="2021" name="PeerJ">
        <title>Extensive microbial diversity within the chicken gut microbiome revealed by metagenomics and culture.</title>
        <authorList>
            <person name="Gilroy R."/>
            <person name="Ravi A."/>
            <person name="Getino M."/>
            <person name="Pursley I."/>
            <person name="Horton D.L."/>
            <person name="Alikhan N.F."/>
            <person name="Baker D."/>
            <person name="Gharbi K."/>
            <person name="Hall N."/>
            <person name="Watson M."/>
            <person name="Adriaenssens E.M."/>
            <person name="Foster-Nyarko E."/>
            <person name="Jarju S."/>
            <person name="Secka A."/>
            <person name="Antonio M."/>
            <person name="Oren A."/>
            <person name="Chaudhuri R.R."/>
            <person name="La Ragione R."/>
            <person name="Hildebrand F."/>
            <person name="Pallen M.J."/>
        </authorList>
    </citation>
    <scope>NUCLEOTIDE SEQUENCE</scope>
    <source>
        <strain evidence="10">ChiSjej4B22-8148</strain>
    </source>
</reference>
<dbReference type="InterPro" id="IPR028366">
    <property type="entry name" value="PhoU"/>
</dbReference>
<reference evidence="10" key="1">
    <citation type="submission" date="2020-10" db="EMBL/GenBank/DDBJ databases">
        <authorList>
            <person name="Gilroy R."/>
        </authorList>
    </citation>
    <scope>NUCLEOTIDE SEQUENCE</scope>
    <source>
        <strain evidence="10">ChiSjej4B22-8148</strain>
    </source>
</reference>
<evidence type="ECO:0000256" key="7">
    <source>
        <dbReference type="PIRNR" id="PIRNR003107"/>
    </source>
</evidence>
<evidence type="ECO:0000313" key="10">
    <source>
        <dbReference type="EMBL" id="HIR14845.1"/>
    </source>
</evidence>
<evidence type="ECO:0000256" key="4">
    <source>
        <dbReference type="ARBA" id="ARBA00022448"/>
    </source>
</evidence>
<keyword evidence="4 7" id="KW-0813">Transport</keyword>
<dbReference type="NCBIfam" id="TIGR02135">
    <property type="entry name" value="phoU_full"/>
    <property type="match status" value="1"/>
</dbReference>
<evidence type="ECO:0000256" key="1">
    <source>
        <dbReference type="ARBA" id="ARBA00004496"/>
    </source>
</evidence>
<feature type="domain" description="PhoU" evidence="9">
    <location>
        <begin position="17"/>
        <end position="107"/>
    </location>
</feature>
<dbReference type="AlphaFoldDB" id="A0A9D1AEE4"/>
<dbReference type="GO" id="GO:0006817">
    <property type="term" value="P:phosphate ion transport"/>
    <property type="evidence" value="ECO:0007669"/>
    <property type="project" value="UniProtKB-KW"/>
</dbReference>
<dbReference type="FunFam" id="1.20.58.220:FF:000004">
    <property type="entry name" value="Phosphate-specific transport system accessory protein PhoU"/>
    <property type="match status" value="1"/>
</dbReference>
<dbReference type="InterPro" id="IPR038078">
    <property type="entry name" value="PhoU-like_sf"/>
</dbReference>
<sequence length="226" mass="25756">MRNRFLEKLERLHKEMLEMGMLCEKAIMKTYKLLLSEEKDQDALVKEIDQLEHEIDHQERQVETICIQLLLQQQPVASDLRKISAALKMITDLERIGDQATDIAEIIQVGTIKLPISGSRLTQMAEATMKMVNNSIESYVESSLAMAQEVIDSDDIVDEHFLAVRSEIIEEMKTGEVSSDQALDLLMVAKYYERIGDHASNIGEWVEFSITGKHRSGKEINDVFTV</sequence>
<evidence type="ECO:0000256" key="8">
    <source>
        <dbReference type="SAM" id="Coils"/>
    </source>
</evidence>
<evidence type="ECO:0000256" key="3">
    <source>
        <dbReference type="ARBA" id="ARBA00011738"/>
    </source>
</evidence>
<dbReference type="Gene3D" id="1.20.58.220">
    <property type="entry name" value="Phosphate transport system protein phou homolog 2, domain 2"/>
    <property type="match status" value="1"/>
</dbReference>
<dbReference type="InterPro" id="IPR026022">
    <property type="entry name" value="PhoU_dom"/>
</dbReference>
<proteinExistence type="inferred from homology"/>
<evidence type="ECO:0000313" key="11">
    <source>
        <dbReference type="Proteomes" id="UP000886757"/>
    </source>
</evidence>
<accession>A0A9D1AEE4</accession>